<dbReference type="Pfam" id="PF02645">
    <property type="entry name" value="DegV"/>
    <property type="match status" value="1"/>
</dbReference>
<evidence type="ECO:0000256" key="1">
    <source>
        <dbReference type="ARBA" id="ARBA00003238"/>
    </source>
</evidence>
<dbReference type="InterPro" id="IPR003797">
    <property type="entry name" value="DegV"/>
</dbReference>
<dbReference type="STRING" id="371602.SAMN04487984_0327"/>
<proteinExistence type="predicted"/>
<keyword evidence="2" id="KW-0446">Lipid-binding</keyword>
<gene>
    <name evidence="3" type="ORF">SAMN04487984_0327</name>
</gene>
<dbReference type="NCBIfam" id="TIGR00762">
    <property type="entry name" value="DegV"/>
    <property type="match status" value="1"/>
</dbReference>
<protein>
    <submittedName>
        <fullName evidence="3">EDD domain protein, DegV family</fullName>
    </submittedName>
</protein>
<reference evidence="4" key="1">
    <citation type="submission" date="2017-04" db="EMBL/GenBank/DDBJ databases">
        <authorList>
            <person name="Varghese N."/>
            <person name="Submissions S."/>
        </authorList>
    </citation>
    <scope>NUCLEOTIDE SEQUENCE [LARGE SCALE GENOMIC DNA]</scope>
    <source>
        <strain evidence="4">DSM 21500</strain>
    </source>
</reference>
<dbReference type="PANTHER" id="PTHR33434:SF2">
    <property type="entry name" value="FATTY ACID-BINDING PROTEIN TM_1468"/>
    <property type="match status" value="1"/>
</dbReference>
<dbReference type="Gene3D" id="3.30.1180.10">
    <property type="match status" value="1"/>
</dbReference>
<organism evidence="3 4">
    <name type="scientific">Aerococcus suis</name>
    <dbReference type="NCBI Taxonomy" id="371602"/>
    <lineage>
        <taxon>Bacteria</taxon>
        <taxon>Bacillati</taxon>
        <taxon>Bacillota</taxon>
        <taxon>Bacilli</taxon>
        <taxon>Lactobacillales</taxon>
        <taxon>Aerococcaceae</taxon>
        <taxon>Aerococcus</taxon>
    </lineage>
</organism>
<dbReference type="RefSeq" id="WP_084097925.1">
    <property type="nucleotide sequence ID" value="NZ_FWXK01000001.1"/>
</dbReference>
<dbReference type="EMBL" id="FWXK01000001">
    <property type="protein sequence ID" value="SMC30955.1"/>
    <property type="molecule type" value="Genomic_DNA"/>
</dbReference>
<keyword evidence="4" id="KW-1185">Reference proteome</keyword>
<dbReference type="PROSITE" id="PS51482">
    <property type="entry name" value="DEGV"/>
    <property type="match status" value="1"/>
</dbReference>
<dbReference type="Gene3D" id="3.40.50.10170">
    <property type="match status" value="1"/>
</dbReference>
<dbReference type="OrthoDB" id="9775494at2"/>
<evidence type="ECO:0000313" key="3">
    <source>
        <dbReference type="EMBL" id="SMC30955.1"/>
    </source>
</evidence>
<dbReference type="InterPro" id="IPR050270">
    <property type="entry name" value="DegV_domain_contain"/>
</dbReference>
<name>A0A1W1Y471_9LACT</name>
<dbReference type="Proteomes" id="UP000243884">
    <property type="component" value="Unassembled WGS sequence"/>
</dbReference>
<accession>A0A1W1Y471</accession>
<comment type="function">
    <text evidence="1">May bind long-chain fatty acids, such as palmitate, and may play a role in lipid transport or fatty acid metabolism.</text>
</comment>
<evidence type="ECO:0000256" key="2">
    <source>
        <dbReference type="ARBA" id="ARBA00023121"/>
    </source>
</evidence>
<dbReference type="InterPro" id="IPR043168">
    <property type="entry name" value="DegV_C"/>
</dbReference>
<dbReference type="PANTHER" id="PTHR33434">
    <property type="entry name" value="DEGV DOMAIN-CONTAINING PROTEIN DR_1986-RELATED"/>
    <property type="match status" value="1"/>
</dbReference>
<sequence length="290" mass="32648">MKRAILVDSTANIGKELYHHKDIYQVNLNVYFEDDGLMFTDTWDESKMGAFYDKMRTSDTLPTTSQPSPQDFVNQFDAIKQAGYDSVMVFPIASQISGTYQTAKMIADDYEDDLDIYIVDTGTGSYGVKNMVEHTLKWYQAGYSNETILDKLQVLIEHTKVFGAIHDVTNFVKGGRISHISGKLAGVLKVGAVFSVYHGKIAAEKIARGKKRVRQAMDKIIDGYIKKEAGMAYRLAVVHANIHDTAKEKAQMLREKYPEAIDVIEENITIVLGTQLGEDMYAYIYLPEID</sequence>
<dbReference type="SUPFAM" id="SSF82549">
    <property type="entry name" value="DAK1/DegV-like"/>
    <property type="match status" value="1"/>
</dbReference>
<dbReference type="AlphaFoldDB" id="A0A1W1Y471"/>
<dbReference type="GO" id="GO:0008289">
    <property type="term" value="F:lipid binding"/>
    <property type="evidence" value="ECO:0007669"/>
    <property type="project" value="UniProtKB-KW"/>
</dbReference>
<evidence type="ECO:0000313" key="4">
    <source>
        <dbReference type="Proteomes" id="UP000243884"/>
    </source>
</evidence>